<evidence type="ECO:0000259" key="1">
    <source>
        <dbReference type="Pfam" id="PF03432"/>
    </source>
</evidence>
<dbReference type="KEGG" id="mrob:HH214_21655"/>
<proteinExistence type="predicted"/>
<dbReference type="Proteomes" id="UP000503278">
    <property type="component" value="Plasmid unnamed1"/>
</dbReference>
<dbReference type="Pfam" id="PF03432">
    <property type="entry name" value="Relaxase"/>
    <property type="match status" value="1"/>
</dbReference>
<gene>
    <name evidence="2" type="ORF">HH214_21655</name>
</gene>
<organism evidence="2 3">
    <name type="scientific">Mucilaginibacter robiniae</name>
    <dbReference type="NCBI Taxonomy" id="2728022"/>
    <lineage>
        <taxon>Bacteria</taxon>
        <taxon>Pseudomonadati</taxon>
        <taxon>Bacteroidota</taxon>
        <taxon>Sphingobacteriia</taxon>
        <taxon>Sphingobacteriales</taxon>
        <taxon>Sphingobacteriaceae</taxon>
        <taxon>Mucilaginibacter</taxon>
    </lineage>
</organism>
<dbReference type="InterPro" id="IPR005094">
    <property type="entry name" value="Endonuclease_MobA/VirD2"/>
</dbReference>
<evidence type="ECO:0000313" key="2">
    <source>
        <dbReference type="EMBL" id="QJD98564.1"/>
    </source>
</evidence>
<keyword evidence="3" id="KW-1185">Reference proteome</keyword>
<keyword evidence="2" id="KW-0614">Plasmid</keyword>
<dbReference type="AlphaFoldDB" id="A0A7L5E9R3"/>
<feature type="domain" description="MobA/VirD2-like nuclease" evidence="1">
    <location>
        <begin position="46"/>
        <end position="147"/>
    </location>
</feature>
<name>A0A7L5E9R3_9SPHI</name>
<reference evidence="2 3" key="1">
    <citation type="submission" date="2020-04" db="EMBL/GenBank/DDBJ databases">
        <title>Genome sequencing of novel species.</title>
        <authorList>
            <person name="Heo J."/>
            <person name="Kim S.-J."/>
            <person name="Kim J.-S."/>
            <person name="Hong S.-B."/>
            <person name="Kwon S.-W."/>
        </authorList>
    </citation>
    <scope>NUCLEOTIDE SEQUENCE [LARGE SCALE GENOMIC DNA]</scope>
    <source>
        <strain evidence="2 3">F39-2</strain>
        <plasmid evidence="2 3">unnamed1</plasmid>
    </source>
</reference>
<protein>
    <submittedName>
        <fullName evidence="2">Relaxase/mobilization nuclease domain-containing protein</fullName>
    </submittedName>
</protein>
<sequence>MIVKILNSSSKFNGVSYNTKKTDKDLGELMKVKNFGYLQAVTNVLPEEYKNYLIFHSSTNSKVKDQQFHAVITCKGREYDKHQLTGFADAFLKEMGYGDNPYLIVFHKDTNNNHVHLVSSRIDSEGKKISDAFEYKRAYAAVQKILQNDIKLSTDKLINRAFDYSISTVAQFKLLFEQQGYIVTHDDKEIALRKFDDIQQRISIDKINERITLSVKDESRIRQLKAIFEKYSSLADPSLKVIYEPTKYKDDKKPIGYTSDLVQGLKQKFGIDIVFHGKKGLPPYGYSIIDHNSKAVFKGSDIMPLKLFLDHSRYRKQPQSSIGNLEIKVDGFKEKEASQKIFRQGMANISFNTISQERLALISILLKSALHEFNSVGEGLSRHHIEAHVSDKSLFILDKKTGFMIDAERVLNQTDLNLLAKHSGLELPQKEKVIPFSEQTEIDVQQSKNEPNERSAAVAELNYEESAILGAMQNFDLSIADDVDDEQINGRNRRRVRKARINTR</sequence>
<dbReference type="RefSeq" id="WP_169611300.1">
    <property type="nucleotide sequence ID" value="NZ_CP051683.1"/>
</dbReference>
<evidence type="ECO:0000313" key="3">
    <source>
        <dbReference type="Proteomes" id="UP000503278"/>
    </source>
</evidence>
<accession>A0A7L5E9R3</accession>
<geneLocation type="plasmid" evidence="2 3">
    <name>unnamed1</name>
</geneLocation>
<dbReference type="EMBL" id="CP051683">
    <property type="protein sequence ID" value="QJD98564.1"/>
    <property type="molecule type" value="Genomic_DNA"/>
</dbReference>